<evidence type="ECO:0000313" key="1">
    <source>
        <dbReference type="EnsemblMetazoa" id="AFUN014076-PA"/>
    </source>
</evidence>
<dbReference type="STRING" id="62324.A0A182S0P5"/>
<protein>
    <submittedName>
        <fullName evidence="1">Uncharacterized protein</fullName>
    </submittedName>
</protein>
<dbReference type="EnsemblMetazoa" id="AFUN014076-RA">
    <property type="protein sequence ID" value="AFUN014076-PA"/>
    <property type="gene ID" value="AFUN014076"/>
</dbReference>
<organism evidence="1">
    <name type="scientific">Anopheles funestus</name>
    <name type="common">African malaria mosquito</name>
    <dbReference type="NCBI Taxonomy" id="62324"/>
    <lineage>
        <taxon>Eukaryota</taxon>
        <taxon>Metazoa</taxon>
        <taxon>Ecdysozoa</taxon>
        <taxon>Arthropoda</taxon>
        <taxon>Hexapoda</taxon>
        <taxon>Insecta</taxon>
        <taxon>Pterygota</taxon>
        <taxon>Neoptera</taxon>
        <taxon>Endopterygota</taxon>
        <taxon>Diptera</taxon>
        <taxon>Nematocera</taxon>
        <taxon>Culicoidea</taxon>
        <taxon>Culicidae</taxon>
        <taxon>Anophelinae</taxon>
        <taxon>Anopheles</taxon>
    </lineage>
</organism>
<name>A0A182S0P5_ANOFN</name>
<sequence>DSTTVESKGQTALRCALAEGGYSELVEALIKVEIDGLDDATACYKMLRHDSLQIFKKFLFMKKLKEEEEFQHIASALIQLNVKNMVLSEDLHHFVLWKLSDYGFRKLSGNWCGTKDPNEWKNHIDVISECWSVIKLQYNTRLYADVDDPFLHRLQTVHNHLYFLKHKQFLAHLPMQEAIFCVAIFLSIYRNPEQFQEYRLMINKCLVIEFVRMLSEQLAIVKTYLERTETELLSIMRRILTSNTIKKDEIIADLLAKMESSNMKNKAYVIKQLKDRAKIANAANKDSLIKDMLDTVKGIDKPWTEEMAKKVKVLDDIDREKLNKRIRKYLRHVSHPQRVVSRLMGDWNRGRAAETIVADIVSGESFNLYHLMCGKDRRINRKLLKCYSK</sequence>
<accession>A0A182S0P5</accession>
<proteinExistence type="predicted"/>
<dbReference type="VEuPathDB" id="VectorBase:AFUN014076"/>
<dbReference type="VEuPathDB" id="VectorBase:AFUN2_011620"/>
<reference evidence="1" key="1">
    <citation type="submission" date="2020-05" db="UniProtKB">
        <authorList>
            <consortium name="EnsemblMetazoa"/>
        </authorList>
    </citation>
    <scope>IDENTIFICATION</scope>
    <source>
        <strain evidence="1">FUMOZ</strain>
    </source>
</reference>
<dbReference type="AlphaFoldDB" id="A0A182S0P5"/>